<dbReference type="RefSeq" id="WP_134571482.1">
    <property type="nucleotide sequence ID" value="NZ_SOGT01000002.1"/>
</dbReference>
<sequence>MNDFLSPTAAATIREPTVFDPQRRRRLLGPLIGLGALFLAAAVIVIAIPGEQAEGTLLGASGTVSGGIARINGVVPLESDGWLPEEPATVLTESVADGTHRVRIILELTALEAEGLEYSANDFTITRRGPPNRVCSGRTQNRQSLRRGR</sequence>
<dbReference type="Proteomes" id="UP000298424">
    <property type="component" value="Unassembled WGS sequence"/>
</dbReference>
<gene>
    <name evidence="3" type="ORF">E3T27_02730</name>
</gene>
<dbReference type="OrthoDB" id="4950647at2"/>
<dbReference type="EMBL" id="SOGT01000002">
    <property type="protein sequence ID" value="TFD28815.1"/>
    <property type="molecule type" value="Genomic_DNA"/>
</dbReference>
<comment type="caution">
    <text evidence="3">The sequence shown here is derived from an EMBL/GenBank/DDBJ whole genome shotgun (WGS) entry which is preliminary data.</text>
</comment>
<keyword evidence="2" id="KW-0472">Membrane</keyword>
<proteinExistence type="predicted"/>
<organism evidence="3 4">
    <name type="scientific">Cryobacterium lyxosi</name>
    <dbReference type="NCBI Taxonomy" id="1259228"/>
    <lineage>
        <taxon>Bacteria</taxon>
        <taxon>Bacillati</taxon>
        <taxon>Actinomycetota</taxon>
        <taxon>Actinomycetes</taxon>
        <taxon>Micrococcales</taxon>
        <taxon>Microbacteriaceae</taxon>
        <taxon>Cryobacterium</taxon>
    </lineage>
</organism>
<accession>A0A4R8ZKS4</accession>
<protein>
    <submittedName>
        <fullName evidence="3">Uncharacterized protein</fullName>
    </submittedName>
</protein>
<keyword evidence="2" id="KW-1133">Transmembrane helix</keyword>
<feature type="transmembrane region" description="Helical" evidence="2">
    <location>
        <begin position="27"/>
        <end position="48"/>
    </location>
</feature>
<keyword evidence="2" id="KW-0812">Transmembrane</keyword>
<evidence type="ECO:0000256" key="2">
    <source>
        <dbReference type="SAM" id="Phobius"/>
    </source>
</evidence>
<evidence type="ECO:0000313" key="4">
    <source>
        <dbReference type="Proteomes" id="UP000298424"/>
    </source>
</evidence>
<feature type="region of interest" description="Disordered" evidence="1">
    <location>
        <begin position="129"/>
        <end position="149"/>
    </location>
</feature>
<name>A0A4R8ZKS4_9MICO</name>
<evidence type="ECO:0000256" key="1">
    <source>
        <dbReference type="SAM" id="MobiDB-lite"/>
    </source>
</evidence>
<evidence type="ECO:0000313" key="3">
    <source>
        <dbReference type="EMBL" id="TFD28815.1"/>
    </source>
</evidence>
<keyword evidence="4" id="KW-1185">Reference proteome</keyword>
<reference evidence="3 4" key="1">
    <citation type="submission" date="2019-03" db="EMBL/GenBank/DDBJ databases">
        <title>Genomics of glacier-inhabiting Cryobacterium strains.</title>
        <authorList>
            <person name="Liu Q."/>
            <person name="Xin Y.-H."/>
        </authorList>
    </citation>
    <scope>NUCLEOTIDE SEQUENCE [LARGE SCALE GENOMIC DNA]</scope>
    <source>
        <strain evidence="3 4">TMT1-1</strain>
    </source>
</reference>
<dbReference type="AlphaFoldDB" id="A0A4R8ZKS4"/>